<protein>
    <recommendedName>
        <fullName evidence="3">Phytase-like domain-containing protein</fullName>
    </recommendedName>
</protein>
<organism evidence="4">
    <name type="scientific">Guillardia theta</name>
    <name type="common">Cryptophyte</name>
    <name type="synonym">Cryptomonas phi</name>
    <dbReference type="NCBI Taxonomy" id="55529"/>
    <lineage>
        <taxon>Eukaryota</taxon>
        <taxon>Cryptophyceae</taxon>
        <taxon>Pyrenomonadales</taxon>
        <taxon>Geminigeraceae</taxon>
        <taxon>Guillardia</taxon>
    </lineage>
</organism>
<dbReference type="InterPro" id="IPR027372">
    <property type="entry name" value="Phytase-like_dom"/>
</dbReference>
<dbReference type="Pfam" id="PF13449">
    <property type="entry name" value="Phytase-like"/>
    <property type="match status" value="1"/>
</dbReference>
<evidence type="ECO:0000256" key="2">
    <source>
        <dbReference type="SAM" id="SignalP"/>
    </source>
</evidence>
<keyword evidence="2" id="KW-0732">Signal</keyword>
<feature type="domain" description="Phytase-like" evidence="3">
    <location>
        <begin position="71"/>
        <end position="347"/>
    </location>
</feature>
<reference evidence="4" key="1">
    <citation type="submission" date="2021-01" db="EMBL/GenBank/DDBJ databases">
        <authorList>
            <person name="Corre E."/>
            <person name="Pelletier E."/>
            <person name="Niang G."/>
            <person name="Scheremetjew M."/>
            <person name="Finn R."/>
            <person name="Kale V."/>
            <person name="Holt S."/>
            <person name="Cochrane G."/>
            <person name="Meng A."/>
            <person name="Brown T."/>
            <person name="Cohen L."/>
        </authorList>
    </citation>
    <scope>NUCLEOTIDE SEQUENCE</scope>
    <source>
        <strain evidence="4">CCMP 2712</strain>
    </source>
</reference>
<name>A0A7S4L8H5_GUITH</name>
<sequence length="450" mass="49366">MSRASRRCNELVLLWSFALCSLHVAWMEDLSDLTCTPVPLCKGANCPPPTSQSVGMLQFRGGLALRSSVGGFGGWSGLRLSQEAGVVAISDEGWVMSATLLYEDGWLTGVSNGRIAPLLNLDGSVLEHGNKAWSDAESIAVSNHTSPLQGDVFISFEGNHRVWRYPPAPSSSSILGVPTVPKNLDPEEIPTHICQPNGGVEAMEFLHDGRLLLLCEDPVQDIFLHADKEMVPGWIYSFDGNFSLVYYQVEDGLRPVAMARLPGKEDLLVLERFWSAATGNILRIRHLSPEVLLLAQQNPSECVMVGSLLAELNNSQHNVDNFEGLAVLPGAGNPGQIEFAIVSDDNYNPYQRTLLFSFLLDVSRLPPASCTRVNTLSSDTDVNQLGKKDGSAAQALALAMSIVFIVLGSLYGLWSFVLKKRLQRRNFELAPLWSHLDEEEHKPRTNTEEN</sequence>
<feature type="signal peptide" evidence="2">
    <location>
        <begin position="1"/>
        <end position="27"/>
    </location>
</feature>
<keyword evidence="1" id="KW-0472">Membrane</keyword>
<proteinExistence type="predicted"/>
<evidence type="ECO:0000313" key="4">
    <source>
        <dbReference type="EMBL" id="CAE2318554.1"/>
    </source>
</evidence>
<keyword evidence="1" id="KW-0812">Transmembrane</keyword>
<evidence type="ECO:0000259" key="3">
    <source>
        <dbReference type="Pfam" id="PF13449"/>
    </source>
</evidence>
<dbReference type="AlphaFoldDB" id="A0A7S4L8H5"/>
<accession>A0A7S4L8H5</accession>
<feature type="transmembrane region" description="Helical" evidence="1">
    <location>
        <begin position="395"/>
        <end position="417"/>
    </location>
</feature>
<evidence type="ECO:0000256" key="1">
    <source>
        <dbReference type="SAM" id="Phobius"/>
    </source>
</evidence>
<feature type="chain" id="PRO_5031493347" description="Phytase-like domain-containing protein" evidence="2">
    <location>
        <begin position="28"/>
        <end position="450"/>
    </location>
</feature>
<keyword evidence="1" id="KW-1133">Transmembrane helix</keyword>
<gene>
    <name evidence="4" type="ORF">GTHE00462_LOCUS25771</name>
</gene>
<dbReference type="EMBL" id="HBKN01033129">
    <property type="protein sequence ID" value="CAE2318554.1"/>
    <property type="molecule type" value="Transcribed_RNA"/>
</dbReference>